<dbReference type="PANTHER" id="PTHR33734:SF22">
    <property type="entry name" value="MEMBRANE-BOUND LYTIC MUREIN TRANSGLYCOSYLASE D"/>
    <property type="match status" value="1"/>
</dbReference>
<gene>
    <name evidence="3" type="ORF">FE782_12585</name>
</gene>
<feature type="compositionally biased region" description="Polar residues" evidence="1">
    <location>
        <begin position="150"/>
        <end position="162"/>
    </location>
</feature>
<dbReference type="OrthoDB" id="9800780at2"/>
<dbReference type="EMBL" id="VCIW01000007">
    <property type="protein sequence ID" value="TLS51747.1"/>
    <property type="molecule type" value="Genomic_DNA"/>
</dbReference>
<protein>
    <submittedName>
        <fullName evidence="3">LysM peptidoglycan-binding domain-containing protein</fullName>
    </submittedName>
</protein>
<dbReference type="AlphaFoldDB" id="A0A5R9G5U8"/>
<dbReference type="SMART" id="SM00257">
    <property type="entry name" value="LysM"/>
    <property type="match status" value="1"/>
</dbReference>
<dbReference type="Gene3D" id="3.10.350.10">
    <property type="entry name" value="LysM domain"/>
    <property type="match status" value="1"/>
</dbReference>
<feature type="region of interest" description="Disordered" evidence="1">
    <location>
        <begin position="148"/>
        <end position="171"/>
    </location>
</feature>
<proteinExistence type="predicted"/>
<evidence type="ECO:0000256" key="1">
    <source>
        <dbReference type="SAM" id="MobiDB-lite"/>
    </source>
</evidence>
<name>A0A5R9G5U8_9BACL</name>
<dbReference type="PANTHER" id="PTHR33734">
    <property type="entry name" value="LYSM DOMAIN-CONTAINING GPI-ANCHORED PROTEIN 2"/>
    <property type="match status" value="1"/>
</dbReference>
<dbReference type="SUPFAM" id="SSF54106">
    <property type="entry name" value="LysM domain"/>
    <property type="match status" value="1"/>
</dbReference>
<dbReference type="InterPro" id="IPR036779">
    <property type="entry name" value="LysM_dom_sf"/>
</dbReference>
<evidence type="ECO:0000313" key="3">
    <source>
        <dbReference type="EMBL" id="TLS51747.1"/>
    </source>
</evidence>
<keyword evidence="4" id="KW-1185">Reference proteome</keyword>
<dbReference type="Proteomes" id="UP000309676">
    <property type="component" value="Unassembled WGS sequence"/>
</dbReference>
<dbReference type="Pfam" id="PF01476">
    <property type="entry name" value="LysM"/>
    <property type="match status" value="1"/>
</dbReference>
<reference evidence="3 4" key="1">
    <citation type="submission" date="2019-05" db="EMBL/GenBank/DDBJ databases">
        <authorList>
            <person name="Narsing Rao M.P."/>
            <person name="Li W.J."/>
        </authorList>
    </citation>
    <scope>NUCLEOTIDE SEQUENCE [LARGE SCALE GENOMIC DNA]</scope>
    <source>
        <strain evidence="3 4">SYSU_K30003</strain>
    </source>
</reference>
<accession>A0A5R9G5U8</accession>
<evidence type="ECO:0000259" key="2">
    <source>
        <dbReference type="PROSITE" id="PS51782"/>
    </source>
</evidence>
<sequence length="217" mass="24584">MPVEFWFTYNNGEETLRLPVNPSEWKVSAGSANETVSVQKLGQVTVIQDPVLRTYELSSHFPKHYGPYCAYRDIPPPRRGIDQLEKWKNSGFPVQFVVITSEQHKEITVPVTIESLSYREIAGDVGSIYYELTLREFKYTKPRSVETKQENGQTVAEISNKGQRPKASVKPKTYTVKAGDTLWAIDRRVGVPYEKIAAANGIKPPYTIRPNQVLVIP</sequence>
<organism evidence="3 4">
    <name type="scientific">Paenibacillus antri</name>
    <dbReference type="NCBI Taxonomy" id="2582848"/>
    <lineage>
        <taxon>Bacteria</taxon>
        <taxon>Bacillati</taxon>
        <taxon>Bacillota</taxon>
        <taxon>Bacilli</taxon>
        <taxon>Bacillales</taxon>
        <taxon>Paenibacillaceae</taxon>
        <taxon>Paenibacillus</taxon>
    </lineage>
</organism>
<feature type="domain" description="LysM" evidence="2">
    <location>
        <begin position="172"/>
        <end position="216"/>
    </location>
</feature>
<evidence type="ECO:0000313" key="4">
    <source>
        <dbReference type="Proteomes" id="UP000309676"/>
    </source>
</evidence>
<comment type="caution">
    <text evidence="3">The sequence shown here is derived from an EMBL/GenBank/DDBJ whole genome shotgun (WGS) entry which is preliminary data.</text>
</comment>
<dbReference type="PROSITE" id="PS51782">
    <property type="entry name" value="LYSM"/>
    <property type="match status" value="1"/>
</dbReference>
<dbReference type="RefSeq" id="WP_138194454.1">
    <property type="nucleotide sequence ID" value="NZ_VCIW01000007.1"/>
</dbReference>
<dbReference type="InterPro" id="IPR018392">
    <property type="entry name" value="LysM"/>
</dbReference>
<dbReference type="CDD" id="cd00118">
    <property type="entry name" value="LysM"/>
    <property type="match status" value="1"/>
</dbReference>